<evidence type="ECO:0000256" key="1">
    <source>
        <dbReference type="SAM" id="SignalP"/>
    </source>
</evidence>
<organism evidence="2 3">
    <name type="scientific">Anaeromyces robustus</name>
    <dbReference type="NCBI Taxonomy" id="1754192"/>
    <lineage>
        <taxon>Eukaryota</taxon>
        <taxon>Fungi</taxon>
        <taxon>Fungi incertae sedis</taxon>
        <taxon>Chytridiomycota</taxon>
        <taxon>Chytridiomycota incertae sedis</taxon>
        <taxon>Neocallimastigomycetes</taxon>
        <taxon>Neocallimastigales</taxon>
        <taxon>Neocallimastigaceae</taxon>
        <taxon>Anaeromyces</taxon>
    </lineage>
</organism>
<gene>
    <name evidence="2" type="ORF">BCR32DRAFT_283378</name>
</gene>
<reference evidence="2 3" key="2">
    <citation type="submission" date="2016-08" db="EMBL/GenBank/DDBJ databases">
        <title>Pervasive Adenine N6-methylation of Active Genes in Fungi.</title>
        <authorList>
            <consortium name="DOE Joint Genome Institute"/>
            <person name="Mondo S.J."/>
            <person name="Dannebaum R.O."/>
            <person name="Kuo R.C."/>
            <person name="Labutti K."/>
            <person name="Haridas S."/>
            <person name="Kuo A."/>
            <person name="Salamov A."/>
            <person name="Ahrendt S.R."/>
            <person name="Lipzen A."/>
            <person name="Sullivan W."/>
            <person name="Andreopoulos W.B."/>
            <person name="Clum A."/>
            <person name="Lindquist E."/>
            <person name="Daum C."/>
            <person name="Ramamoorthy G.K."/>
            <person name="Gryganskyi A."/>
            <person name="Culley D."/>
            <person name="Magnuson J.K."/>
            <person name="James T.Y."/>
            <person name="O'Malley M.A."/>
            <person name="Stajich J.E."/>
            <person name="Spatafora J.W."/>
            <person name="Visel A."/>
            <person name="Grigoriev I.V."/>
        </authorList>
    </citation>
    <scope>NUCLEOTIDE SEQUENCE [LARGE SCALE GENOMIC DNA]</scope>
    <source>
        <strain evidence="2 3">S4</strain>
    </source>
</reference>
<dbReference type="Proteomes" id="UP000193944">
    <property type="component" value="Unassembled WGS sequence"/>
</dbReference>
<comment type="caution">
    <text evidence="2">The sequence shown here is derived from an EMBL/GenBank/DDBJ whole genome shotgun (WGS) entry which is preliminary data.</text>
</comment>
<proteinExistence type="predicted"/>
<feature type="chain" id="PRO_5012327398" evidence="1">
    <location>
        <begin position="22"/>
        <end position="202"/>
    </location>
</feature>
<sequence length="202" mass="22514">MVKIIKFIGFILPLFILHIKAVSISQDTNNDMSKTIKTIIAQPKIITDNKNIIPIQSKTISIQNENIQGISVGNINSNIPNQSMTVQFQIKTISEITNGENGNNIPYKGMTIPIQNNTIFKIRKPISGINKTISRINKTISGVSKPISNQNKIILIQSKIISGQSMTVQIHNKTILSINRNGILTRNKISREIPKSMRSMII</sequence>
<dbReference type="AlphaFoldDB" id="A0A1Y1WUN1"/>
<keyword evidence="3" id="KW-1185">Reference proteome</keyword>
<keyword evidence="1" id="KW-0732">Signal</keyword>
<protein>
    <submittedName>
        <fullName evidence="2">Uncharacterized protein</fullName>
    </submittedName>
</protein>
<reference evidence="2 3" key="1">
    <citation type="submission" date="2016-08" db="EMBL/GenBank/DDBJ databases">
        <title>A Parts List for Fungal Cellulosomes Revealed by Comparative Genomics.</title>
        <authorList>
            <consortium name="DOE Joint Genome Institute"/>
            <person name="Haitjema C.H."/>
            <person name="Gilmore S.P."/>
            <person name="Henske J.K."/>
            <person name="Solomon K.V."/>
            <person name="De Groot R."/>
            <person name="Kuo A."/>
            <person name="Mondo S.J."/>
            <person name="Salamov A.A."/>
            <person name="Labutti K."/>
            <person name="Zhao Z."/>
            <person name="Chiniquy J."/>
            <person name="Barry K."/>
            <person name="Brewer H.M."/>
            <person name="Purvine S.O."/>
            <person name="Wright A.T."/>
            <person name="Boxma B."/>
            <person name="Van Alen T."/>
            <person name="Hackstein J.H."/>
            <person name="Baker S.E."/>
            <person name="Grigoriev I.V."/>
            <person name="O'Malley M.A."/>
        </authorList>
    </citation>
    <scope>NUCLEOTIDE SEQUENCE [LARGE SCALE GENOMIC DNA]</scope>
    <source>
        <strain evidence="2 3">S4</strain>
    </source>
</reference>
<evidence type="ECO:0000313" key="3">
    <source>
        <dbReference type="Proteomes" id="UP000193944"/>
    </source>
</evidence>
<name>A0A1Y1WUN1_9FUNG</name>
<dbReference type="EMBL" id="MCFG01000257">
    <property type="protein sequence ID" value="ORX77261.1"/>
    <property type="molecule type" value="Genomic_DNA"/>
</dbReference>
<evidence type="ECO:0000313" key="2">
    <source>
        <dbReference type="EMBL" id="ORX77261.1"/>
    </source>
</evidence>
<feature type="signal peptide" evidence="1">
    <location>
        <begin position="1"/>
        <end position="21"/>
    </location>
</feature>
<accession>A0A1Y1WUN1</accession>